<dbReference type="SUPFAM" id="SSF51206">
    <property type="entry name" value="cAMP-binding domain-like"/>
    <property type="match status" value="1"/>
</dbReference>
<keyword evidence="1" id="KW-0472">Membrane</keyword>
<dbReference type="GO" id="GO:0005249">
    <property type="term" value="F:voltage-gated potassium channel activity"/>
    <property type="evidence" value="ECO:0000318"/>
    <property type="project" value="GO_Central"/>
</dbReference>
<dbReference type="EMBL" id="KQ971362">
    <property type="protein sequence ID" value="EFA08934.1"/>
    <property type="molecule type" value="Genomic_DNA"/>
</dbReference>
<evidence type="ECO:0000259" key="2">
    <source>
        <dbReference type="PROSITE" id="PS50042"/>
    </source>
</evidence>
<reference evidence="3 4" key="2">
    <citation type="journal article" date="2010" name="Nucleic Acids Res.">
        <title>BeetleBase in 2010: revisions to provide comprehensive genomic information for Tribolium castaneum.</title>
        <authorList>
            <person name="Kim H.S."/>
            <person name="Murphy T."/>
            <person name="Xia J."/>
            <person name="Caragea D."/>
            <person name="Park Y."/>
            <person name="Beeman R.W."/>
            <person name="Lorenzen M.D."/>
            <person name="Butcher S."/>
            <person name="Manak J.R."/>
            <person name="Brown S.J."/>
        </authorList>
    </citation>
    <scope>GENOME REANNOTATION</scope>
    <source>
        <strain evidence="3 4">Georgia GA2</strain>
    </source>
</reference>
<dbReference type="GO" id="GO:0035725">
    <property type="term" value="P:sodium ion transmembrane transport"/>
    <property type="evidence" value="ECO:0000318"/>
    <property type="project" value="GO_Central"/>
</dbReference>
<dbReference type="Gene3D" id="1.10.287.70">
    <property type="match status" value="1"/>
</dbReference>
<dbReference type="Gene3D" id="2.60.120.10">
    <property type="entry name" value="Jelly Rolls"/>
    <property type="match status" value="1"/>
</dbReference>
<organism evidence="3 4">
    <name type="scientific">Tribolium castaneum</name>
    <name type="common">Red flour beetle</name>
    <dbReference type="NCBI Taxonomy" id="7070"/>
    <lineage>
        <taxon>Eukaryota</taxon>
        <taxon>Metazoa</taxon>
        <taxon>Ecdysozoa</taxon>
        <taxon>Arthropoda</taxon>
        <taxon>Hexapoda</taxon>
        <taxon>Insecta</taxon>
        <taxon>Pterygota</taxon>
        <taxon>Neoptera</taxon>
        <taxon>Endopterygota</taxon>
        <taxon>Coleoptera</taxon>
        <taxon>Polyphaga</taxon>
        <taxon>Cucujiformia</taxon>
        <taxon>Tenebrionidae</taxon>
        <taxon>Tenebrionidae incertae sedis</taxon>
        <taxon>Tribolium</taxon>
    </lineage>
</organism>
<sequence length="497" mass="57769">MFQVKLSHVCTIEHVASRSFLPPLPPDASCCARFLRFLKKMILITEINPNSMNFFRSTAEILDERRQQVKSGSWIIHPFSIFRLYYEIYMAIVLFLWLIYLPLDASYDNYLTKEIFIINYCFNALGIVDIFVNFTTGYKSKKKETIVMKWSSIACNYMFSFYFLGDVLALTPELPAYANNRKLDSLLDLLSLTKTVRIFTYLNYLETLFNYFRIKAGAQTVVKMFTLAFLLIHDLACIFPMMATSSEIFDTSGKIEMKLNLHISEENLATDFKSLYIRNLYTACSYILGVDIRFKFHYPWSFYVTAILGYFIGKFLLLFATEKLKKEINYHTCRRLVNNVQIFQSLTRELVEEILHHLKPEIYLPNDIIVKAGSEGDCMYFLASGTVAVVSPSGKEICHLEDGDYFGEICLLYSNLKRTANIIALEISEVYKLDRKSFKKSMENNLPLYKKLQADAKKRYRETRDIERMIMTASHRQIFDTQSIASNNQSANLFNVN</sequence>
<dbReference type="PANTHER" id="PTHR45689">
    <property type="entry name" value="I[[H]] CHANNEL, ISOFORM E"/>
    <property type="match status" value="1"/>
</dbReference>
<name>D6WY22_TRICA</name>
<feature type="transmembrane region" description="Helical" evidence="1">
    <location>
        <begin position="225"/>
        <end position="243"/>
    </location>
</feature>
<dbReference type="PROSITE" id="PS50042">
    <property type="entry name" value="CNMP_BINDING_3"/>
    <property type="match status" value="1"/>
</dbReference>
<feature type="domain" description="Cyclic nucleotide-binding" evidence="2">
    <location>
        <begin position="342"/>
        <end position="459"/>
    </location>
</feature>
<keyword evidence="4" id="KW-1185">Reference proteome</keyword>
<dbReference type="GO" id="GO:0071805">
    <property type="term" value="P:potassium ion transmembrane transport"/>
    <property type="evidence" value="ECO:0000318"/>
    <property type="project" value="GO_Central"/>
</dbReference>
<proteinExistence type="predicted"/>
<dbReference type="Pfam" id="PF00027">
    <property type="entry name" value="cNMP_binding"/>
    <property type="match status" value="1"/>
</dbReference>
<dbReference type="SMART" id="SM00100">
    <property type="entry name" value="cNMP"/>
    <property type="match status" value="1"/>
</dbReference>
<gene>
    <name evidence="3" type="primary">AUGUSTUS-3.0.2_06641</name>
    <name evidence="3" type="ORF">TcasGA2_TC006641</name>
</gene>
<evidence type="ECO:0000256" key="1">
    <source>
        <dbReference type="SAM" id="Phobius"/>
    </source>
</evidence>
<dbReference type="HOGENOM" id="CLU_005746_15_2_1"/>
<feature type="transmembrane region" description="Helical" evidence="1">
    <location>
        <begin position="84"/>
        <end position="103"/>
    </location>
</feature>
<dbReference type="PhylomeDB" id="D6WY22"/>
<dbReference type="eggNOG" id="KOG0498">
    <property type="taxonomic scope" value="Eukaryota"/>
</dbReference>
<dbReference type="InterPro" id="IPR000595">
    <property type="entry name" value="cNMP-bd_dom"/>
</dbReference>
<dbReference type="AlphaFoldDB" id="D6WY22"/>
<dbReference type="InParanoid" id="D6WY22"/>
<dbReference type="Proteomes" id="UP000007266">
    <property type="component" value="Linkage group 8"/>
</dbReference>
<dbReference type="GO" id="GO:0003254">
    <property type="term" value="P:regulation of membrane depolarization"/>
    <property type="evidence" value="ECO:0000318"/>
    <property type="project" value="GO_Central"/>
</dbReference>
<dbReference type="OMA" id="VHIGISH"/>
<dbReference type="GO" id="GO:0098855">
    <property type="term" value="C:HCN channel complex"/>
    <property type="evidence" value="ECO:0000318"/>
    <property type="project" value="GO_Central"/>
</dbReference>
<feature type="transmembrane region" description="Helical" evidence="1">
    <location>
        <begin position="115"/>
        <end position="134"/>
    </location>
</feature>
<evidence type="ECO:0000313" key="4">
    <source>
        <dbReference type="Proteomes" id="UP000007266"/>
    </source>
</evidence>
<protein>
    <recommendedName>
        <fullName evidence="2">Cyclic nucleotide-binding domain-containing protein</fullName>
    </recommendedName>
</protein>
<dbReference type="InterPro" id="IPR014710">
    <property type="entry name" value="RmlC-like_jellyroll"/>
</dbReference>
<dbReference type="InterPro" id="IPR051413">
    <property type="entry name" value="K/Na_HCN_channel"/>
</dbReference>
<keyword evidence="1" id="KW-1133">Transmembrane helix</keyword>
<dbReference type="CDD" id="cd00038">
    <property type="entry name" value="CAP_ED"/>
    <property type="match status" value="1"/>
</dbReference>
<dbReference type="PANTHER" id="PTHR45689:SF14">
    <property type="entry name" value="CYCLIC NUCLEOTIDE-GATED CATION CHANNEL SUBUNIT A-LIKE PROTEIN"/>
    <property type="match status" value="1"/>
</dbReference>
<dbReference type="STRING" id="7070.D6WY22"/>
<reference evidence="3 4" key="1">
    <citation type="journal article" date="2008" name="Nature">
        <title>The genome of the model beetle and pest Tribolium castaneum.</title>
        <authorList>
            <consortium name="Tribolium Genome Sequencing Consortium"/>
            <person name="Richards S."/>
            <person name="Gibbs R.A."/>
            <person name="Weinstock G.M."/>
            <person name="Brown S.J."/>
            <person name="Denell R."/>
            <person name="Beeman R.W."/>
            <person name="Gibbs R."/>
            <person name="Beeman R.W."/>
            <person name="Brown S.J."/>
            <person name="Bucher G."/>
            <person name="Friedrich M."/>
            <person name="Grimmelikhuijzen C.J."/>
            <person name="Klingler M."/>
            <person name="Lorenzen M."/>
            <person name="Richards S."/>
            <person name="Roth S."/>
            <person name="Schroder R."/>
            <person name="Tautz D."/>
            <person name="Zdobnov E.M."/>
            <person name="Muzny D."/>
            <person name="Gibbs R.A."/>
            <person name="Weinstock G.M."/>
            <person name="Attaway T."/>
            <person name="Bell S."/>
            <person name="Buhay C.J."/>
            <person name="Chandrabose M.N."/>
            <person name="Chavez D."/>
            <person name="Clerk-Blankenburg K.P."/>
            <person name="Cree A."/>
            <person name="Dao M."/>
            <person name="Davis C."/>
            <person name="Chacko J."/>
            <person name="Dinh H."/>
            <person name="Dugan-Rocha S."/>
            <person name="Fowler G."/>
            <person name="Garner T.T."/>
            <person name="Garnes J."/>
            <person name="Gnirke A."/>
            <person name="Hawes A."/>
            <person name="Hernandez J."/>
            <person name="Hines S."/>
            <person name="Holder M."/>
            <person name="Hume J."/>
            <person name="Jhangiani S.N."/>
            <person name="Joshi V."/>
            <person name="Khan Z.M."/>
            <person name="Jackson L."/>
            <person name="Kovar C."/>
            <person name="Kowis A."/>
            <person name="Lee S."/>
            <person name="Lewis L.R."/>
            <person name="Margolis J."/>
            <person name="Morgan M."/>
            <person name="Nazareth L.V."/>
            <person name="Nguyen N."/>
            <person name="Okwuonu G."/>
            <person name="Parker D."/>
            <person name="Richards S."/>
            <person name="Ruiz S.J."/>
            <person name="Santibanez J."/>
            <person name="Savard J."/>
            <person name="Scherer S.E."/>
            <person name="Schneider B."/>
            <person name="Sodergren E."/>
            <person name="Tautz D."/>
            <person name="Vattahil S."/>
            <person name="Villasana D."/>
            <person name="White C.S."/>
            <person name="Wright R."/>
            <person name="Park Y."/>
            <person name="Beeman R.W."/>
            <person name="Lord J."/>
            <person name="Oppert B."/>
            <person name="Lorenzen M."/>
            <person name="Brown S."/>
            <person name="Wang L."/>
            <person name="Savard J."/>
            <person name="Tautz D."/>
            <person name="Richards S."/>
            <person name="Weinstock G."/>
            <person name="Gibbs R.A."/>
            <person name="Liu Y."/>
            <person name="Worley K."/>
            <person name="Weinstock G."/>
            <person name="Elsik C.G."/>
            <person name="Reese J.T."/>
            <person name="Elhaik E."/>
            <person name="Landan G."/>
            <person name="Graur D."/>
            <person name="Arensburger P."/>
            <person name="Atkinson P."/>
            <person name="Beeman R.W."/>
            <person name="Beidler J."/>
            <person name="Brown S.J."/>
            <person name="Demuth J.P."/>
            <person name="Drury D.W."/>
            <person name="Du Y.Z."/>
            <person name="Fujiwara H."/>
            <person name="Lorenzen M."/>
            <person name="Maselli V."/>
            <person name="Osanai M."/>
            <person name="Park Y."/>
            <person name="Robertson H.M."/>
            <person name="Tu Z."/>
            <person name="Wang J.J."/>
            <person name="Wang S."/>
            <person name="Richards S."/>
            <person name="Song H."/>
            <person name="Zhang L."/>
            <person name="Sodergren E."/>
            <person name="Werner D."/>
            <person name="Stanke M."/>
            <person name="Morgenstern B."/>
            <person name="Solovyev V."/>
            <person name="Kosarev P."/>
            <person name="Brown G."/>
            <person name="Chen H.C."/>
            <person name="Ermolaeva O."/>
            <person name="Hlavina W."/>
            <person name="Kapustin Y."/>
            <person name="Kiryutin B."/>
            <person name="Kitts P."/>
            <person name="Maglott D."/>
            <person name="Pruitt K."/>
            <person name="Sapojnikov V."/>
            <person name="Souvorov A."/>
            <person name="Mackey A.J."/>
            <person name="Waterhouse R.M."/>
            <person name="Wyder S."/>
            <person name="Zdobnov E.M."/>
            <person name="Zdobnov E.M."/>
            <person name="Wyder S."/>
            <person name="Kriventseva E.V."/>
            <person name="Kadowaki T."/>
            <person name="Bork P."/>
            <person name="Aranda M."/>
            <person name="Bao R."/>
            <person name="Beermann A."/>
            <person name="Berns N."/>
            <person name="Bolognesi R."/>
            <person name="Bonneton F."/>
            <person name="Bopp D."/>
            <person name="Brown S.J."/>
            <person name="Bucher G."/>
            <person name="Butts T."/>
            <person name="Chaumot A."/>
            <person name="Denell R.E."/>
            <person name="Ferrier D.E."/>
            <person name="Friedrich M."/>
            <person name="Gordon C.M."/>
            <person name="Jindra M."/>
            <person name="Klingler M."/>
            <person name="Lan Q."/>
            <person name="Lattorff H.M."/>
            <person name="Laudet V."/>
            <person name="von Levetsow C."/>
            <person name="Liu Z."/>
            <person name="Lutz R."/>
            <person name="Lynch J.A."/>
            <person name="da Fonseca R.N."/>
            <person name="Posnien N."/>
            <person name="Reuter R."/>
            <person name="Roth S."/>
            <person name="Savard J."/>
            <person name="Schinko J.B."/>
            <person name="Schmitt C."/>
            <person name="Schoppmeier M."/>
            <person name="Schroder R."/>
            <person name="Shippy T.D."/>
            <person name="Simonnet F."/>
            <person name="Marques-Souza H."/>
            <person name="Tautz D."/>
            <person name="Tomoyasu Y."/>
            <person name="Trauner J."/>
            <person name="Van der Zee M."/>
            <person name="Vervoort M."/>
            <person name="Wittkopp N."/>
            <person name="Wimmer E.A."/>
            <person name="Yang X."/>
            <person name="Jones A.K."/>
            <person name="Sattelle D.B."/>
            <person name="Ebert P.R."/>
            <person name="Nelson D."/>
            <person name="Scott J.G."/>
            <person name="Beeman R.W."/>
            <person name="Muthukrishnan S."/>
            <person name="Kramer K.J."/>
            <person name="Arakane Y."/>
            <person name="Beeman R.W."/>
            <person name="Zhu Q."/>
            <person name="Hogenkamp D."/>
            <person name="Dixit R."/>
            <person name="Oppert B."/>
            <person name="Jiang H."/>
            <person name="Zou Z."/>
            <person name="Marshall J."/>
            <person name="Elpidina E."/>
            <person name="Vinokurov K."/>
            <person name="Oppert C."/>
            <person name="Zou Z."/>
            <person name="Evans J."/>
            <person name="Lu Z."/>
            <person name="Zhao P."/>
            <person name="Sumathipala N."/>
            <person name="Altincicek B."/>
            <person name="Vilcinskas A."/>
            <person name="Williams M."/>
            <person name="Hultmark D."/>
            <person name="Hetru C."/>
            <person name="Jiang H."/>
            <person name="Grimmelikhuijzen C.J."/>
            <person name="Hauser F."/>
            <person name="Cazzamali G."/>
            <person name="Williamson M."/>
            <person name="Park Y."/>
            <person name="Li B."/>
            <person name="Tanaka Y."/>
            <person name="Predel R."/>
            <person name="Neupert S."/>
            <person name="Schachtner J."/>
            <person name="Verleyen P."/>
            <person name="Raible F."/>
            <person name="Bork P."/>
            <person name="Friedrich M."/>
            <person name="Walden K.K."/>
            <person name="Robertson H.M."/>
            <person name="Angeli S."/>
            <person name="Foret S."/>
            <person name="Bucher G."/>
            <person name="Schuetz S."/>
            <person name="Maleszka R."/>
            <person name="Wimmer E.A."/>
            <person name="Beeman R.W."/>
            <person name="Lorenzen M."/>
            <person name="Tomoyasu Y."/>
            <person name="Miller S.C."/>
            <person name="Grossmann D."/>
            <person name="Bucher G."/>
        </authorList>
    </citation>
    <scope>NUCLEOTIDE SEQUENCE [LARGE SCALE GENOMIC DNA]</scope>
    <source>
        <strain evidence="3 4">Georgia GA2</strain>
    </source>
</reference>
<accession>D6WY22</accession>
<keyword evidence="1" id="KW-0812">Transmembrane</keyword>
<feature type="transmembrane region" description="Helical" evidence="1">
    <location>
        <begin position="300"/>
        <end position="320"/>
    </location>
</feature>
<evidence type="ECO:0000313" key="3">
    <source>
        <dbReference type="EMBL" id="EFA08934.1"/>
    </source>
</evidence>
<dbReference type="InterPro" id="IPR018490">
    <property type="entry name" value="cNMP-bd_dom_sf"/>
</dbReference>